<protein>
    <recommendedName>
        <fullName evidence="3">Beta-glucanase</fullName>
        <ecNumber evidence="2">3.2.1.73</ecNumber>
    </recommendedName>
    <alternativeName>
        <fullName evidence="8">1,3-1,4-beta-D-glucan 4-glucanohydrolase</fullName>
    </alternativeName>
    <alternativeName>
        <fullName evidence="7">Endo-beta-1,3-1,4 glucanase</fullName>
    </alternativeName>
    <alternativeName>
        <fullName evidence="6">Lichenase</fullName>
    </alternativeName>
</protein>
<dbReference type="InterPro" id="IPR008264">
    <property type="entry name" value="Beta_glucanase"/>
</dbReference>
<dbReference type="Gene3D" id="2.60.120.200">
    <property type="match status" value="1"/>
</dbReference>
<dbReference type="PROSITE" id="PS51762">
    <property type="entry name" value="GH16_2"/>
    <property type="match status" value="1"/>
</dbReference>
<evidence type="ECO:0000259" key="10">
    <source>
        <dbReference type="PROSITE" id="PS51762"/>
    </source>
</evidence>
<keyword evidence="12" id="KW-1185">Reference proteome</keyword>
<dbReference type="InterPro" id="IPR002654">
    <property type="entry name" value="Glyco_trans_25"/>
</dbReference>
<gene>
    <name evidence="11" type="ORF">GA0070609_3456</name>
</gene>
<accession>A0A1C5IJS6</accession>
<reference evidence="11 12" key="1">
    <citation type="submission" date="2016-06" db="EMBL/GenBank/DDBJ databases">
        <authorList>
            <person name="Kjaerup R.B."/>
            <person name="Dalgaard T.S."/>
            <person name="Juul-Madsen H.R."/>
        </authorList>
    </citation>
    <scope>NUCLEOTIDE SEQUENCE [LARGE SCALE GENOMIC DNA]</scope>
    <source>
        <strain evidence="11 12">DSM 43904</strain>
    </source>
</reference>
<dbReference type="PANTHER" id="PTHR31062">
    <property type="entry name" value="XYLOGLUCAN ENDOTRANSGLUCOSYLASE/HYDROLASE PROTEIN 8-RELATED"/>
    <property type="match status" value="1"/>
</dbReference>
<evidence type="ECO:0000256" key="9">
    <source>
        <dbReference type="PIRSR" id="PIRSR608264-1"/>
    </source>
</evidence>
<evidence type="ECO:0000256" key="3">
    <source>
        <dbReference type="ARBA" id="ARBA00014569"/>
    </source>
</evidence>
<organism evidence="11 12">
    <name type="scientific">Micromonospora echinaurantiaca</name>
    <dbReference type="NCBI Taxonomy" id="47857"/>
    <lineage>
        <taxon>Bacteria</taxon>
        <taxon>Bacillati</taxon>
        <taxon>Actinomycetota</taxon>
        <taxon>Actinomycetes</taxon>
        <taxon>Micromonosporales</taxon>
        <taxon>Micromonosporaceae</taxon>
        <taxon>Micromonospora</taxon>
    </lineage>
</organism>
<evidence type="ECO:0000256" key="4">
    <source>
        <dbReference type="ARBA" id="ARBA00022801"/>
    </source>
</evidence>
<dbReference type="GO" id="GO:0042972">
    <property type="term" value="F:licheninase activity"/>
    <property type="evidence" value="ECO:0007669"/>
    <property type="project" value="UniProtKB-EC"/>
</dbReference>
<keyword evidence="4" id="KW-0378">Hydrolase</keyword>
<dbReference type="InterPro" id="IPR013320">
    <property type="entry name" value="ConA-like_dom_sf"/>
</dbReference>
<dbReference type="InterPro" id="IPR000757">
    <property type="entry name" value="Beta-glucanase-like"/>
</dbReference>
<dbReference type="RefSeq" id="WP_088994685.1">
    <property type="nucleotide sequence ID" value="NZ_LT607750.1"/>
</dbReference>
<dbReference type="InterPro" id="IPR044791">
    <property type="entry name" value="Beta-glucanase/XTH"/>
</dbReference>
<proteinExistence type="predicted"/>
<dbReference type="Pfam" id="PF00722">
    <property type="entry name" value="Glyco_hydro_16"/>
    <property type="match status" value="1"/>
</dbReference>
<keyword evidence="11" id="KW-0808">Transferase</keyword>
<dbReference type="SUPFAM" id="SSF49899">
    <property type="entry name" value="Concanavalin A-like lectins/glucanases"/>
    <property type="match status" value="1"/>
</dbReference>
<dbReference type="EC" id="3.2.1.73" evidence="2"/>
<evidence type="ECO:0000256" key="2">
    <source>
        <dbReference type="ARBA" id="ARBA00012690"/>
    </source>
</evidence>
<dbReference type="Proteomes" id="UP000198217">
    <property type="component" value="Chromosome I"/>
</dbReference>
<sequence>MNINNLISPMRALAFRAWRSLIAFIPGGRVRAFGQGTDQIGAIMVVNLDRQPRRWRRVTKELGRFRTSEGIPLTSITRRLAAVDARDGRAVAATVDVDVMYRIGDQLHVQPDARLAECFAEDEPVRMSRQEVAVARSHVEVWKAVANGTEDYVLVLEDDVWFKPGAPAAIDRGWRAALDRCTAEGGPKLLYLSYSDAGGTAARDDACDVLFRPSRGLWFLSGYVLSRKGAAALLRAMPVVGPVDLWMNYRFAELGALALTSPAIAQRPDGASDNAYSILPYLARAGIVDSEHGAKPPGQSRTGLVLAWTGGGERESLAMALSMLGLRVRAFDGDEEPMQEPELKEVLKTFDALVDAPLVPAALAAAVANERSVILLEADAPTPAGLELDRLPPSRSVVLAPRDPLGGSWGVLCGVLDLVEPVEPFPAGAPRAFRLFRDQRPTARLAPAARRPRENLAMDDSPWVLPASSGWRPTQNVCPSVRTAGPAIAEASMTEASASFPGLIETFPGNLASFAQEGLQHTDEGAQLVIDAMQSGLRPYRSGAFASVRSFPHGRFEAEIRAAPGPGLITGFFLHRDTPRQEIDIEFAGADPRRLLVNVYFNPGDDGTAMGFGYRGSPCRIDLGFDATADFHRYAIDWRPDRVTWLVDGRVVHERVGWDPTPIPHLNMRVHANLWAPRSEELAGRIDERKLPAAAAFRNVLVTE</sequence>
<evidence type="ECO:0000256" key="5">
    <source>
        <dbReference type="ARBA" id="ARBA00023295"/>
    </source>
</evidence>
<evidence type="ECO:0000256" key="1">
    <source>
        <dbReference type="ARBA" id="ARBA00000481"/>
    </source>
</evidence>
<evidence type="ECO:0000313" key="11">
    <source>
        <dbReference type="EMBL" id="SCG58524.1"/>
    </source>
</evidence>
<dbReference type="Pfam" id="PF01755">
    <property type="entry name" value="Glyco_transf_25"/>
    <property type="match status" value="1"/>
</dbReference>
<dbReference type="EMBL" id="LT607750">
    <property type="protein sequence ID" value="SCG58524.1"/>
    <property type="molecule type" value="Genomic_DNA"/>
</dbReference>
<dbReference type="AlphaFoldDB" id="A0A1C5IJS6"/>
<evidence type="ECO:0000313" key="12">
    <source>
        <dbReference type="Proteomes" id="UP000198217"/>
    </source>
</evidence>
<dbReference type="CDD" id="cd06532">
    <property type="entry name" value="Glyco_transf_25"/>
    <property type="match status" value="1"/>
</dbReference>
<dbReference type="GO" id="GO:0016740">
    <property type="term" value="F:transferase activity"/>
    <property type="evidence" value="ECO:0007669"/>
    <property type="project" value="UniProtKB-KW"/>
</dbReference>
<evidence type="ECO:0000256" key="8">
    <source>
        <dbReference type="ARBA" id="ARBA00031665"/>
    </source>
</evidence>
<evidence type="ECO:0000256" key="6">
    <source>
        <dbReference type="ARBA" id="ARBA00029722"/>
    </source>
</evidence>
<feature type="domain" description="GH16" evidence="10">
    <location>
        <begin position="467"/>
        <end position="697"/>
    </location>
</feature>
<comment type="catalytic activity">
    <reaction evidence="1">
        <text>Hydrolysis of (1-&gt;4)-beta-D-glucosidic linkages in beta-D-glucans containing (1-&gt;3)- and (1-&gt;4)-bonds.</text>
        <dbReference type="EC" id="3.2.1.73"/>
    </reaction>
</comment>
<evidence type="ECO:0000256" key="7">
    <source>
        <dbReference type="ARBA" id="ARBA00029771"/>
    </source>
</evidence>
<feature type="active site" description="Nucleophile" evidence="9">
    <location>
        <position position="582"/>
    </location>
</feature>
<dbReference type="GO" id="GO:0005975">
    <property type="term" value="P:carbohydrate metabolic process"/>
    <property type="evidence" value="ECO:0007669"/>
    <property type="project" value="InterPro"/>
</dbReference>
<name>A0A1C5IJS6_9ACTN</name>
<feature type="active site" description="Proton donor" evidence="9">
    <location>
        <position position="586"/>
    </location>
</feature>
<dbReference type="PRINTS" id="PR00737">
    <property type="entry name" value="GLHYDRLASE16"/>
</dbReference>
<keyword evidence="5" id="KW-0326">Glycosidase</keyword>